<dbReference type="RefSeq" id="WP_068748428.1">
    <property type="nucleotide sequence ID" value="NZ_LOHZ01000030.1"/>
</dbReference>
<reference evidence="1 2" key="1">
    <citation type="submission" date="2015-12" db="EMBL/GenBank/DDBJ databases">
        <title>Draft genome of Thermovenabulum gondwanense isolated from a red thermophilic microbial mat colonisisng an outflow channel of a bore well.</title>
        <authorList>
            <person name="Patel B.K."/>
        </authorList>
    </citation>
    <scope>NUCLEOTIDE SEQUENCE [LARGE SCALE GENOMIC DNA]</scope>
    <source>
        <strain evidence="1 2">R270</strain>
    </source>
</reference>
<dbReference type="STRING" id="520767.ATZ99_13040"/>
<accession>A0A162MHZ2</accession>
<keyword evidence="2" id="KW-1185">Reference proteome</keyword>
<dbReference type="InterPro" id="IPR036746">
    <property type="entry name" value="TT1725-like_sf"/>
</dbReference>
<evidence type="ECO:0000313" key="1">
    <source>
        <dbReference type="EMBL" id="KYO66112.1"/>
    </source>
</evidence>
<organism evidence="1 2">
    <name type="scientific">Thermovenabulum gondwanense</name>
    <dbReference type="NCBI Taxonomy" id="520767"/>
    <lineage>
        <taxon>Bacteria</taxon>
        <taxon>Bacillati</taxon>
        <taxon>Bacillota</taxon>
        <taxon>Clostridia</taxon>
        <taxon>Thermosediminibacterales</taxon>
        <taxon>Thermosediminibacteraceae</taxon>
        <taxon>Thermovenabulum</taxon>
    </lineage>
</organism>
<comment type="caution">
    <text evidence="1">The sequence shown here is derived from an EMBL/GenBank/DDBJ whole genome shotgun (WGS) entry which is preliminary data.</text>
</comment>
<dbReference type="EMBL" id="LOHZ01000030">
    <property type="protein sequence ID" value="KYO66112.1"/>
    <property type="molecule type" value="Genomic_DNA"/>
</dbReference>
<dbReference type="Pfam" id="PF04456">
    <property type="entry name" value="DUF503"/>
    <property type="match status" value="1"/>
</dbReference>
<dbReference type="AlphaFoldDB" id="A0A162MHZ2"/>
<dbReference type="Gene3D" id="3.30.70.1120">
    <property type="entry name" value="TT1725-like"/>
    <property type="match status" value="1"/>
</dbReference>
<protein>
    <recommendedName>
        <fullName evidence="3">YlxP-like protein</fullName>
    </recommendedName>
</protein>
<dbReference type="Proteomes" id="UP000075737">
    <property type="component" value="Unassembled WGS sequence"/>
</dbReference>
<sequence length="95" mass="10741">MNVGILKVEIYLGDTFSLKDKRSVVKSVIERLKGKLNLSVAEVERQDDLRFAVIGISCVSSSKTHADSQLESALNFLEEDGRFFVQNIEREVFSF</sequence>
<dbReference type="PANTHER" id="PTHR36441">
    <property type="entry name" value="HYPOTHETICAL CYTOSOLIC PROTEIN"/>
    <property type="match status" value="1"/>
</dbReference>
<name>A0A162MHZ2_9FIRM</name>
<gene>
    <name evidence="1" type="ORF">ATZ99_13040</name>
</gene>
<dbReference type="PATRIC" id="fig|520767.4.peg.1404"/>
<dbReference type="OrthoDB" id="9809023at2"/>
<dbReference type="SUPFAM" id="SSF103007">
    <property type="entry name" value="Hypothetical protein TT1725"/>
    <property type="match status" value="1"/>
</dbReference>
<dbReference type="PANTHER" id="PTHR36441:SF1">
    <property type="entry name" value="DUF503 DOMAIN-CONTAINING PROTEIN"/>
    <property type="match status" value="1"/>
</dbReference>
<dbReference type="InterPro" id="IPR007546">
    <property type="entry name" value="DUF503"/>
</dbReference>
<proteinExistence type="predicted"/>
<evidence type="ECO:0000313" key="2">
    <source>
        <dbReference type="Proteomes" id="UP000075737"/>
    </source>
</evidence>
<evidence type="ECO:0008006" key="3">
    <source>
        <dbReference type="Google" id="ProtNLM"/>
    </source>
</evidence>